<organism evidence="1 2">
    <name type="scientific">Candidatus Portnoybacteria bacterium CG11_big_fil_rev_8_21_14_0_20_40_15</name>
    <dbReference type="NCBI Taxonomy" id="1974817"/>
    <lineage>
        <taxon>Bacteria</taxon>
        <taxon>Candidatus Portnoyibacteriota</taxon>
    </lineage>
</organism>
<dbReference type="Proteomes" id="UP000229317">
    <property type="component" value="Unassembled WGS sequence"/>
</dbReference>
<accession>A0A2H0KVH8</accession>
<comment type="caution">
    <text evidence="1">The sequence shown here is derived from an EMBL/GenBank/DDBJ whole genome shotgun (WGS) entry which is preliminary data.</text>
</comment>
<dbReference type="InterPro" id="IPR043731">
    <property type="entry name" value="DUF5674"/>
</dbReference>
<gene>
    <name evidence="1" type="ORF">COV84_02075</name>
</gene>
<proteinExistence type="predicted"/>
<protein>
    <submittedName>
        <fullName evidence="1">Uncharacterized protein</fullName>
    </submittedName>
</protein>
<evidence type="ECO:0000313" key="2">
    <source>
        <dbReference type="Proteomes" id="UP000229317"/>
    </source>
</evidence>
<dbReference type="EMBL" id="PCVO01000032">
    <property type="protein sequence ID" value="PIQ75295.1"/>
    <property type="molecule type" value="Genomic_DNA"/>
</dbReference>
<dbReference type="AlphaFoldDB" id="A0A2H0KVH8"/>
<evidence type="ECO:0000313" key="1">
    <source>
        <dbReference type="EMBL" id="PIQ75295.1"/>
    </source>
</evidence>
<dbReference type="Pfam" id="PF18924">
    <property type="entry name" value="DUF5674"/>
    <property type="match status" value="1"/>
</dbReference>
<name>A0A2H0KVH8_9BACT</name>
<sequence>MAIKIVKTPIKKSELAEIAKEEFGDIVKAVVDTEQEIMAIGGELHADEEVLLTEKESSKRENTWGINIYPKKAGEDFIEFDSMVNLKPNFGNRLRGVENSEVQNKIRGIVKKLIIE</sequence>
<reference evidence="1 2" key="1">
    <citation type="submission" date="2017-09" db="EMBL/GenBank/DDBJ databases">
        <title>Depth-based differentiation of microbial function through sediment-hosted aquifers and enrichment of novel symbionts in the deep terrestrial subsurface.</title>
        <authorList>
            <person name="Probst A.J."/>
            <person name="Ladd B."/>
            <person name="Jarett J.K."/>
            <person name="Geller-Mcgrath D.E."/>
            <person name="Sieber C.M."/>
            <person name="Emerson J.B."/>
            <person name="Anantharaman K."/>
            <person name="Thomas B.C."/>
            <person name="Malmstrom R."/>
            <person name="Stieglmeier M."/>
            <person name="Klingl A."/>
            <person name="Woyke T."/>
            <person name="Ryan C.M."/>
            <person name="Banfield J.F."/>
        </authorList>
    </citation>
    <scope>NUCLEOTIDE SEQUENCE [LARGE SCALE GENOMIC DNA]</scope>
    <source>
        <strain evidence="1">CG11_big_fil_rev_8_21_14_0_20_40_15</strain>
    </source>
</reference>